<feature type="domain" description="3'-5' exonuclease" evidence="1">
    <location>
        <begin position="29"/>
        <end position="146"/>
    </location>
</feature>
<dbReference type="Proteomes" id="UP000226031">
    <property type="component" value="Unassembled WGS sequence"/>
</dbReference>
<protein>
    <recommendedName>
        <fullName evidence="1">3'-5' exonuclease domain-containing protein</fullName>
    </recommendedName>
</protein>
<dbReference type="Pfam" id="PF01612">
    <property type="entry name" value="DNA_pol_A_exo1"/>
    <property type="match status" value="1"/>
</dbReference>
<dbReference type="AlphaFoldDB" id="A0A2B7ZLB0"/>
<dbReference type="GO" id="GO:0008408">
    <property type="term" value="F:3'-5' exonuclease activity"/>
    <property type="evidence" value="ECO:0007669"/>
    <property type="project" value="InterPro"/>
</dbReference>
<dbReference type="VEuPathDB" id="FungiDB:EMCG_07663"/>
<comment type="caution">
    <text evidence="2">The sequence shown here is derived from an EMBL/GenBank/DDBJ whole genome shotgun (WGS) entry which is preliminary data.</text>
</comment>
<reference evidence="2 3" key="1">
    <citation type="submission" date="2017-10" db="EMBL/GenBank/DDBJ databases">
        <title>Comparative genomics in systemic dimorphic fungi from Ajellomycetaceae.</title>
        <authorList>
            <person name="Munoz J.F."/>
            <person name="Mcewen J.G."/>
            <person name="Clay O.K."/>
            <person name="Cuomo C.A."/>
        </authorList>
    </citation>
    <scope>NUCLEOTIDE SEQUENCE [LARGE SCALE GENOMIC DNA]</scope>
    <source>
        <strain evidence="2 3">UAMH4076</strain>
    </source>
</reference>
<evidence type="ECO:0000313" key="2">
    <source>
        <dbReference type="EMBL" id="PGH34141.1"/>
    </source>
</evidence>
<dbReference type="InterPro" id="IPR002562">
    <property type="entry name" value="3'-5'_exonuclease_dom"/>
</dbReference>
<dbReference type="PANTHER" id="PTHR43040">
    <property type="entry name" value="RIBONUCLEASE D"/>
    <property type="match status" value="1"/>
</dbReference>
<sequence>MREDYYYALPLKCPSKFTHKVAAMITSSVIDTSSSLIELIDSLVNLPTNPPSLYIDLEGIKLSREGSISILQLFNHPKEHVNLVDIHLLGETAFTTTGTDGKSLKSILECTATPKVFFDVRNDSNALFFHFGIRLQGVEDIQLMESASRHGPLSKKKFVSGLARCIEIDAPVSPAVKRLWKENKDKGLRLFAPERGGSYEVFNVRPMPQGIIEYCVQDITFLPLLRTLYWSKLSPEWKVKVDATTKERVRVSQTLTYQPHTRDKTLSPWQSLNNGRTGMADNFLRRLDLFGGR</sequence>
<dbReference type="InterPro" id="IPR012337">
    <property type="entry name" value="RNaseH-like_sf"/>
</dbReference>
<dbReference type="Gene3D" id="3.30.420.10">
    <property type="entry name" value="Ribonuclease H-like superfamily/Ribonuclease H"/>
    <property type="match status" value="1"/>
</dbReference>
<accession>A0A2B7ZLB0</accession>
<dbReference type="EMBL" id="PDND01000046">
    <property type="protein sequence ID" value="PGH34141.1"/>
    <property type="molecule type" value="Genomic_DNA"/>
</dbReference>
<dbReference type="GO" id="GO:0006139">
    <property type="term" value="P:nucleobase-containing compound metabolic process"/>
    <property type="evidence" value="ECO:0007669"/>
    <property type="project" value="InterPro"/>
</dbReference>
<dbReference type="GO" id="GO:0003676">
    <property type="term" value="F:nucleic acid binding"/>
    <property type="evidence" value="ECO:0007669"/>
    <property type="project" value="InterPro"/>
</dbReference>
<organism evidence="2 3">
    <name type="scientific">[Emmonsia] crescens</name>
    <dbReference type="NCBI Taxonomy" id="73230"/>
    <lineage>
        <taxon>Eukaryota</taxon>
        <taxon>Fungi</taxon>
        <taxon>Dikarya</taxon>
        <taxon>Ascomycota</taxon>
        <taxon>Pezizomycotina</taxon>
        <taxon>Eurotiomycetes</taxon>
        <taxon>Eurotiomycetidae</taxon>
        <taxon>Onygenales</taxon>
        <taxon>Ajellomycetaceae</taxon>
        <taxon>Emergomyces</taxon>
    </lineage>
</organism>
<dbReference type="STRING" id="73230.A0A2B7ZLB0"/>
<gene>
    <name evidence="2" type="ORF">GX50_03010</name>
</gene>
<proteinExistence type="predicted"/>
<keyword evidence="3" id="KW-1185">Reference proteome</keyword>
<dbReference type="SUPFAM" id="SSF53098">
    <property type="entry name" value="Ribonuclease H-like"/>
    <property type="match status" value="1"/>
</dbReference>
<evidence type="ECO:0000313" key="3">
    <source>
        <dbReference type="Proteomes" id="UP000226031"/>
    </source>
</evidence>
<evidence type="ECO:0000259" key="1">
    <source>
        <dbReference type="Pfam" id="PF01612"/>
    </source>
</evidence>
<dbReference type="PANTHER" id="PTHR43040:SF1">
    <property type="entry name" value="RIBONUCLEASE D"/>
    <property type="match status" value="1"/>
</dbReference>
<name>A0A2B7ZLB0_9EURO</name>
<dbReference type="InterPro" id="IPR036397">
    <property type="entry name" value="RNaseH_sf"/>
</dbReference>